<reference evidence="3" key="1">
    <citation type="submission" date="2023-07" db="EMBL/GenBank/DDBJ databases">
        <authorList>
            <consortium name="AG Swart"/>
            <person name="Singh M."/>
            <person name="Singh A."/>
            <person name="Seah K."/>
            <person name="Emmerich C."/>
        </authorList>
    </citation>
    <scope>NUCLEOTIDE SEQUENCE</scope>
    <source>
        <strain evidence="3">DP1</strain>
    </source>
</reference>
<sequence>MAERIYMDNQASKHIDAYLEYVNIVGEADGGKMMSEKEYEEFKEKIRESRKNKLYVSFRNINGKDCKMIGQSSTCFCGHRYKSHHFDNVKTRKVNCRSCVCKLFSYVPVYGSADLKCLCKHSYKDHDPKTRKCTRRNCKCMPTFSSKHPCSCGLTFNDHETVFESREERKTEGREVDPKWMQDNNMIGGTGGLNSFTGLLEAGEVDQFRDPASIMSNVQDSIGGYAALQAIEGEEAKGSDGYGTGAIAKTTSSKKGKSAYELFCTPHNYGTKMKAIGGIPKASKKVSSYKYR</sequence>
<gene>
    <name evidence="3" type="ORF">ECRASSUSDP1_LOCUS19004</name>
</gene>
<dbReference type="AlphaFoldDB" id="A0AAD2D2D3"/>
<proteinExistence type="inferred from homology"/>
<comment type="caution">
    <text evidence="3">The sequence shown here is derived from an EMBL/GenBank/DDBJ whole genome shotgun (WGS) entry which is preliminary data.</text>
</comment>
<evidence type="ECO:0000313" key="3">
    <source>
        <dbReference type="EMBL" id="CAI2377616.1"/>
    </source>
</evidence>
<evidence type="ECO:0000256" key="2">
    <source>
        <dbReference type="ARBA" id="ARBA00039630"/>
    </source>
</evidence>
<dbReference type="PANTHER" id="PTHR31214:SF2">
    <property type="entry name" value="PROTEIN FAM221A"/>
    <property type="match status" value="1"/>
</dbReference>
<evidence type="ECO:0000256" key="1">
    <source>
        <dbReference type="ARBA" id="ARBA00011026"/>
    </source>
</evidence>
<dbReference type="EMBL" id="CAMPGE010019269">
    <property type="protein sequence ID" value="CAI2377616.1"/>
    <property type="molecule type" value="Genomic_DNA"/>
</dbReference>
<comment type="similarity">
    <text evidence="1">Belongs to the FAM221 family.</text>
</comment>
<dbReference type="InterPro" id="IPR026755">
    <property type="entry name" value="Fam221a/b"/>
</dbReference>
<name>A0AAD2D2D3_EUPCR</name>
<dbReference type="Pfam" id="PF14753">
    <property type="entry name" value="FAM221"/>
    <property type="match status" value="1"/>
</dbReference>
<protein>
    <recommendedName>
        <fullName evidence="2">Protein FAM221A</fullName>
    </recommendedName>
</protein>
<dbReference type="PANTHER" id="PTHR31214">
    <property type="entry name" value="PROTEIN FAM221A-RELATED"/>
    <property type="match status" value="1"/>
</dbReference>
<organism evidence="3 4">
    <name type="scientific">Euplotes crassus</name>
    <dbReference type="NCBI Taxonomy" id="5936"/>
    <lineage>
        <taxon>Eukaryota</taxon>
        <taxon>Sar</taxon>
        <taxon>Alveolata</taxon>
        <taxon>Ciliophora</taxon>
        <taxon>Intramacronucleata</taxon>
        <taxon>Spirotrichea</taxon>
        <taxon>Hypotrichia</taxon>
        <taxon>Euplotida</taxon>
        <taxon>Euplotidae</taxon>
        <taxon>Moneuplotes</taxon>
    </lineage>
</organism>
<keyword evidence="4" id="KW-1185">Reference proteome</keyword>
<dbReference type="Proteomes" id="UP001295684">
    <property type="component" value="Unassembled WGS sequence"/>
</dbReference>
<evidence type="ECO:0000313" key="4">
    <source>
        <dbReference type="Proteomes" id="UP001295684"/>
    </source>
</evidence>
<accession>A0AAD2D2D3</accession>